<dbReference type="Proteomes" id="UP001165080">
    <property type="component" value="Unassembled WGS sequence"/>
</dbReference>
<protein>
    <submittedName>
        <fullName evidence="2">Uncharacterized protein</fullName>
    </submittedName>
</protein>
<accession>A0A9W6BCP8</accession>
<feature type="region of interest" description="Disordered" evidence="1">
    <location>
        <begin position="250"/>
        <end position="275"/>
    </location>
</feature>
<evidence type="ECO:0000313" key="3">
    <source>
        <dbReference type="Proteomes" id="UP001165080"/>
    </source>
</evidence>
<comment type="caution">
    <text evidence="2">The sequence shown here is derived from an EMBL/GenBank/DDBJ whole genome shotgun (WGS) entry which is preliminary data.</text>
</comment>
<organism evidence="2 3">
    <name type="scientific">Pleodorina starrii</name>
    <dbReference type="NCBI Taxonomy" id="330485"/>
    <lineage>
        <taxon>Eukaryota</taxon>
        <taxon>Viridiplantae</taxon>
        <taxon>Chlorophyta</taxon>
        <taxon>core chlorophytes</taxon>
        <taxon>Chlorophyceae</taxon>
        <taxon>CS clade</taxon>
        <taxon>Chlamydomonadales</taxon>
        <taxon>Volvocaceae</taxon>
        <taxon>Pleodorina</taxon>
    </lineage>
</organism>
<dbReference type="EMBL" id="BRXU01000002">
    <property type="protein sequence ID" value="GLC49593.1"/>
    <property type="molecule type" value="Genomic_DNA"/>
</dbReference>
<keyword evidence="3" id="KW-1185">Reference proteome</keyword>
<dbReference type="AlphaFoldDB" id="A0A9W6BCP8"/>
<proteinExistence type="predicted"/>
<reference evidence="2 3" key="1">
    <citation type="journal article" date="2023" name="Commun. Biol.">
        <title>Reorganization of the ancestral sex-determining regions during the evolution of trioecy in Pleodorina starrii.</title>
        <authorList>
            <person name="Takahashi K."/>
            <person name="Suzuki S."/>
            <person name="Kawai-Toyooka H."/>
            <person name="Yamamoto K."/>
            <person name="Hamaji T."/>
            <person name="Ootsuki R."/>
            <person name="Yamaguchi H."/>
            <person name="Kawachi M."/>
            <person name="Higashiyama T."/>
            <person name="Nozaki H."/>
        </authorList>
    </citation>
    <scope>NUCLEOTIDE SEQUENCE [LARGE SCALE GENOMIC DNA]</scope>
    <source>
        <strain evidence="2 3">NIES-4479</strain>
    </source>
</reference>
<sequence length="553" mass="59752">MAKFTLAFLNQLARVQSVKRITLGDYTPLTEGVAIALDASAPGLSSLDIGCRDFRPAEERSETDTTTAKAVQLLLRSVGPRLQELSVCPEDLPTLVLDPLVHCTALTKLCINNKWNSGNHASDLAAESHMLRAISTLTSLNQLTLIGGAQPTSCVATRHAEWRAVVAAAGRMPKLCSLHVPARAEAADLASLTALTHLVVGGIVASEQQDMQQGSTEQRPVYELPPRLTQLSVYAPLSMHVAAALRRSPAADGAADTPPLVSWQAPPGARASSSDRPSWALRFLDSDANNWERLTTEALAAVPQAARNLKGLFRRHGDSGTEREMHLEVRGPGSVEALHPPVPTLTAAEAEAEAGAAVAGGGGNDTHCGSWLRELMAELRPDSLKLWGFYLPPLDMLGMARCMGGLKVLQLFGCSYYLSSLPLLRGLAALDQLSMRAEDWTEVARNGSEFDDTRLIEGVFLKLLLPAVRTGRWADEEEACDTSTAAALHCCHAAVPLPRLSRIAVFCVRLHKELMLDGLVAVRAELRQRRPQGPELKVELYKSNKNTDDTYPE</sequence>
<evidence type="ECO:0000313" key="2">
    <source>
        <dbReference type="EMBL" id="GLC49593.1"/>
    </source>
</evidence>
<evidence type="ECO:0000256" key="1">
    <source>
        <dbReference type="SAM" id="MobiDB-lite"/>
    </source>
</evidence>
<gene>
    <name evidence="2" type="primary">PLESTB000555</name>
    <name evidence="2" type="ORF">PLESTB_000262400</name>
</gene>
<name>A0A9W6BCP8_9CHLO</name>